<organism evidence="1 2">
    <name type="scientific">Brenthis ino</name>
    <name type="common">lesser marbled fritillary</name>
    <dbReference type="NCBI Taxonomy" id="405034"/>
    <lineage>
        <taxon>Eukaryota</taxon>
        <taxon>Metazoa</taxon>
        <taxon>Ecdysozoa</taxon>
        <taxon>Arthropoda</taxon>
        <taxon>Hexapoda</taxon>
        <taxon>Insecta</taxon>
        <taxon>Pterygota</taxon>
        <taxon>Neoptera</taxon>
        <taxon>Endopterygota</taxon>
        <taxon>Lepidoptera</taxon>
        <taxon>Glossata</taxon>
        <taxon>Ditrysia</taxon>
        <taxon>Papilionoidea</taxon>
        <taxon>Nymphalidae</taxon>
        <taxon>Heliconiinae</taxon>
        <taxon>Argynnini</taxon>
        <taxon>Brenthis</taxon>
    </lineage>
</organism>
<sequence>MSNINEVRKTLELEEIENARRMCALFNIDRIDRIKNSHFPSPNAKSLTESMGQEVIEIGAPIKDLPDLEEEPSVENEQDKITTTTIQAATKKDMRKYSVDINKKVKDVDKIDGKKQEDDEARIEKELADIYKDSVDYKADSAEVTVTTKQNVTVETEKPVARARNQFKFQPDSNDPEDIARFRTSIDDLTCSKTKLAGVTKAPTSGCRRVISDILFLTAFTFCVIF</sequence>
<gene>
    <name evidence="1" type="ORF">BINO364_LOCUS15801</name>
</gene>
<keyword evidence="2" id="KW-1185">Reference proteome</keyword>
<feature type="non-terminal residue" evidence="1">
    <location>
        <position position="226"/>
    </location>
</feature>
<proteinExistence type="predicted"/>
<accession>A0A8J9WA86</accession>
<evidence type="ECO:0000313" key="2">
    <source>
        <dbReference type="Proteomes" id="UP000838878"/>
    </source>
</evidence>
<protein>
    <submittedName>
        <fullName evidence="1">Uncharacterized protein</fullName>
    </submittedName>
</protein>
<dbReference type="Proteomes" id="UP000838878">
    <property type="component" value="Chromosome 9"/>
</dbReference>
<dbReference type="OrthoDB" id="7416335at2759"/>
<reference evidence="1" key="1">
    <citation type="submission" date="2021-12" db="EMBL/GenBank/DDBJ databases">
        <authorList>
            <person name="Martin H S."/>
        </authorList>
    </citation>
    <scope>NUCLEOTIDE SEQUENCE</scope>
</reference>
<name>A0A8J9WA86_9NEOP</name>
<dbReference type="EMBL" id="OV170229">
    <property type="protein sequence ID" value="CAH0730872.1"/>
    <property type="molecule type" value="Genomic_DNA"/>
</dbReference>
<evidence type="ECO:0000313" key="1">
    <source>
        <dbReference type="EMBL" id="CAH0730872.1"/>
    </source>
</evidence>
<dbReference type="AlphaFoldDB" id="A0A8J9WA86"/>